<dbReference type="InterPro" id="IPR037171">
    <property type="entry name" value="NagB/RpiA_transferase-like"/>
</dbReference>
<dbReference type="RefSeq" id="WP_173811547.1">
    <property type="nucleotide sequence ID" value="NZ_JABSNP010000020.1"/>
</dbReference>
<proteinExistence type="predicted"/>
<accession>A0ABX2FUX6</accession>
<evidence type="ECO:0000259" key="1">
    <source>
        <dbReference type="Pfam" id="PF02589"/>
    </source>
</evidence>
<sequence length="231" mass="24621">MVPESSAAAARAAVLARIRQGLARPAALPPRPDFAAPVHPPLPADLAVAFAESFVRVGGVFYYCTSVAHFIGQLGAYLREQQIGRLFAWEPALQNMLYQGQVPFVADETEFLPHADASLTTCEALVARTGSLLVAPATPSGRRLSVYPDQHLVLARPGQVVAEIGDALRLLQARYGAALPSMASLTTGPSRTADIEKTLVLGAHGPRQLVLFLLDDDDAEGAWEAESEDVN</sequence>
<evidence type="ECO:0000313" key="3">
    <source>
        <dbReference type="Proteomes" id="UP000779507"/>
    </source>
</evidence>
<evidence type="ECO:0000313" key="2">
    <source>
        <dbReference type="EMBL" id="NRT20782.1"/>
    </source>
</evidence>
<dbReference type="Pfam" id="PF02589">
    <property type="entry name" value="LUD_dom"/>
    <property type="match status" value="1"/>
</dbReference>
<dbReference type="SUPFAM" id="SSF100950">
    <property type="entry name" value="NagB/RpiA/CoA transferase-like"/>
    <property type="match status" value="1"/>
</dbReference>
<gene>
    <name evidence="2" type="ORF">HNP98_003626</name>
</gene>
<feature type="domain" description="LUD" evidence="1">
    <location>
        <begin position="112"/>
        <end position="213"/>
    </location>
</feature>
<keyword evidence="3" id="KW-1185">Reference proteome</keyword>
<dbReference type="PANTHER" id="PTHR43682:SF1">
    <property type="entry name" value="LACTATE UTILIZATION PROTEIN C"/>
    <property type="match status" value="1"/>
</dbReference>
<dbReference type="InterPro" id="IPR024185">
    <property type="entry name" value="FTHF_cligase-like_sf"/>
</dbReference>
<reference evidence="2 3" key="1">
    <citation type="submission" date="2020-05" db="EMBL/GenBank/DDBJ databases">
        <title>Genomic Encyclopedia of Type Strains, Phase IV (KMG-V): Genome sequencing to study the core and pangenomes of soil and plant-associated prokaryotes.</title>
        <authorList>
            <person name="Whitman W."/>
        </authorList>
    </citation>
    <scope>NUCLEOTIDE SEQUENCE [LARGE SCALE GENOMIC DNA]</scope>
    <source>
        <strain evidence="2 3">9A</strain>
    </source>
</reference>
<organism evidence="2 3">
    <name type="scientific">Hymenobacter caeli</name>
    <dbReference type="NCBI Taxonomy" id="2735894"/>
    <lineage>
        <taxon>Bacteria</taxon>
        <taxon>Pseudomonadati</taxon>
        <taxon>Bacteroidota</taxon>
        <taxon>Cytophagia</taxon>
        <taxon>Cytophagales</taxon>
        <taxon>Hymenobacteraceae</taxon>
        <taxon>Hymenobacter</taxon>
    </lineage>
</organism>
<protein>
    <submittedName>
        <fullName evidence="2">L-lactate dehydrogenase complex protein LldG</fullName>
    </submittedName>
</protein>
<dbReference type="Proteomes" id="UP000779507">
    <property type="component" value="Unassembled WGS sequence"/>
</dbReference>
<comment type="caution">
    <text evidence="2">The sequence shown here is derived from an EMBL/GenBank/DDBJ whole genome shotgun (WGS) entry which is preliminary data.</text>
</comment>
<dbReference type="EMBL" id="JABSNP010000020">
    <property type="protein sequence ID" value="NRT20782.1"/>
    <property type="molecule type" value="Genomic_DNA"/>
</dbReference>
<name>A0ABX2FUX6_9BACT</name>
<dbReference type="PANTHER" id="PTHR43682">
    <property type="entry name" value="LACTATE UTILIZATION PROTEIN C"/>
    <property type="match status" value="1"/>
</dbReference>
<dbReference type="Gene3D" id="3.40.50.10420">
    <property type="entry name" value="NagB/RpiA/CoA transferase-like"/>
    <property type="match status" value="1"/>
</dbReference>
<dbReference type="InterPro" id="IPR003741">
    <property type="entry name" value="LUD_dom"/>
</dbReference>